<evidence type="ECO:0000313" key="2">
    <source>
        <dbReference type="Proteomes" id="UP000005856"/>
    </source>
</evidence>
<proteinExistence type="predicted"/>
<evidence type="ECO:0000313" key="1">
    <source>
        <dbReference type="EMBL" id="EDM49178.1"/>
    </source>
</evidence>
<dbReference type="STRING" id="443152.MDG893_07270"/>
<name>A6EVZ1_9GAMM</name>
<accession>A6EVZ1</accession>
<sequence length="189" mass="22002">MPWKQAKEQAKLMMTDQNRTIEMFRRAAATTYGRARLCSFTTSKENLLFWSHYGDSHQGMCLEFDSAGGPMRNARQVKYDDYYPNVDVPQPADERAAKPALVKSRNWKYESEYRSFIIPDITEDESKWIRFIELAPSSLTGIYFGACAQDKDKDRILDLVERGIFDPRIYDAELSESTFFLKFKERTCA</sequence>
<dbReference type="Proteomes" id="UP000005856">
    <property type="component" value="Unassembled WGS sequence"/>
</dbReference>
<gene>
    <name evidence="1" type="ORF">MDG893_07270</name>
</gene>
<dbReference type="eggNOG" id="ENOG502ZA4M">
    <property type="taxonomic scope" value="Bacteria"/>
</dbReference>
<protein>
    <recommendedName>
        <fullName evidence="3">DUF2971 domain-containing protein</fullName>
    </recommendedName>
</protein>
<evidence type="ECO:0008006" key="3">
    <source>
        <dbReference type="Google" id="ProtNLM"/>
    </source>
</evidence>
<dbReference type="EMBL" id="ABCP01000002">
    <property type="protein sequence ID" value="EDM49178.1"/>
    <property type="molecule type" value="Genomic_DNA"/>
</dbReference>
<dbReference type="AlphaFoldDB" id="A6EVZ1"/>
<reference evidence="1 2" key="1">
    <citation type="submission" date="2007-06" db="EMBL/GenBank/DDBJ databases">
        <authorList>
            <person name="Green D."/>
            <person name="Ferriera S."/>
            <person name="Johnson J."/>
            <person name="Kravitz S."/>
            <person name="Beeson K."/>
            <person name="Sutton G."/>
            <person name="Rogers Y.-H."/>
            <person name="Friedman R."/>
            <person name="Frazier M."/>
            <person name="Venter J.C."/>
        </authorList>
    </citation>
    <scope>NUCLEOTIDE SEQUENCE [LARGE SCALE GENOMIC DNA]</scope>
    <source>
        <strain evidence="1 2">DG893</strain>
    </source>
</reference>
<keyword evidence="2" id="KW-1185">Reference proteome</keyword>
<comment type="caution">
    <text evidence="1">The sequence shown here is derived from an EMBL/GenBank/DDBJ whole genome shotgun (WGS) entry which is preliminary data.</text>
</comment>
<organism evidence="1 2">
    <name type="scientific">Marinobacter algicola DG893</name>
    <dbReference type="NCBI Taxonomy" id="443152"/>
    <lineage>
        <taxon>Bacteria</taxon>
        <taxon>Pseudomonadati</taxon>
        <taxon>Pseudomonadota</taxon>
        <taxon>Gammaproteobacteria</taxon>
        <taxon>Pseudomonadales</taxon>
        <taxon>Marinobacteraceae</taxon>
        <taxon>Marinobacter</taxon>
    </lineage>
</organism>